<feature type="compositionally biased region" description="Basic and acidic residues" evidence="1">
    <location>
        <begin position="95"/>
        <end position="104"/>
    </location>
</feature>
<dbReference type="RefSeq" id="WP_147869079.1">
    <property type="nucleotide sequence ID" value="NZ_CP036264.1"/>
</dbReference>
<organism evidence="2 3">
    <name type="scientific">Stieleria maiorica</name>
    <dbReference type="NCBI Taxonomy" id="2795974"/>
    <lineage>
        <taxon>Bacteria</taxon>
        <taxon>Pseudomonadati</taxon>
        <taxon>Planctomycetota</taxon>
        <taxon>Planctomycetia</taxon>
        <taxon>Pirellulales</taxon>
        <taxon>Pirellulaceae</taxon>
        <taxon>Stieleria</taxon>
    </lineage>
</organism>
<feature type="compositionally biased region" description="Basic and acidic residues" evidence="1">
    <location>
        <begin position="7"/>
        <end position="17"/>
    </location>
</feature>
<name>A0A5B9MGU6_9BACT</name>
<gene>
    <name evidence="2" type="ORF">Mal15_37850</name>
</gene>
<feature type="region of interest" description="Disordered" evidence="1">
    <location>
        <begin position="1"/>
        <end position="55"/>
    </location>
</feature>
<evidence type="ECO:0000313" key="2">
    <source>
        <dbReference type="EMBL" id="QEF99719.1"/>
    </source>
</evidence>
<reference evidence="2 3" key="1">
    <citation type="submission" date="2019-02" db="EMBL/GenBank/DDBJ databases">
        <title>Planctomycetal bacteria perform biofilm scaping via a novel small molecule.</title>
        <authorList>
            <person name="Jeske O."/>
            <person name="Boedeker C."/>
            <person name="Wiegand S."/>
            <person name="Breitling P."/>
            <person name="Kallscheuer N."/>
            <person name="Jogler M."/>
            <person name="Rohde M."/>
            <person name="Petersen J."/>
            <person name="Medema M.H."/>
            <person name="Surup F."/>
            <person name="Jogler C."/>
        </authorList>
    </citation>
    <scope>NUCLEOTIDE SEQUENCE [LARGE SCALE GENOMIC DNA]</scope>
    <source>
        <strain evidence="2 3">Mal15</strain>
    </source>
</reference>
<protein>
    <submittedName>
        <fullName evidence="2">Uncharacterized protein</fullName>
    </submittedName>
</protein>
<proteinExistence type="predicted"/>
<dbReference type="EMBL" id="CP036264">
    <property type="protein sequence ID" value="QEF99719.1"/>
    <property type="molecule type" value="Genomic_DNA"/>
</dbReference>
<feature type="compositionally biased region" description="Basic and acidic residues" evidence="1">
    <location>
        <begin position="35"/>
        <end position="52"/>
    </location>
</feature>
<keyword evidence="3" id="KW-1185">Reference proteome</keyword>
<evidence type="ECO:0000313" key="3">
    <source>
        <dbReference type="Proteomes" id="UP000321353"/>
    </source>
</evidence>
<feature type="region of interest" description="Disordered" evidence="1">
    <location>
        <begin position="90"/>
        <end position="112"/>
    </location>
</feature>
<dbReference type="Proteomes" id="UP000321353">
    <property type="component" value="Chromosome"/>
</dbReference>
<dbReference type="KEGG" id="smam:Mal15_37850"/>
<dbReference type="AlphaFoldDB" id="A0A5B9MGU6"/>
<sequence>MAGDLEDFLKRAAERRAQKQQQAGGGGAARPKPRPRPEYTEAKRERQVRQPVEEPIPVAEVVEEPVNPLAERRRKLAEAKKKAEEARARLAQQKAEIDERREGEPGVISAAGGTPAEQLLDLLHRPGGLQQAFLLREILERPEDRW</sequence>
<accession>A0A5B9MGU6</accession>
<evidence type="ECO:0000256" key="1">
    <source>
        <dbReference type="SAM" id="MobiDB-lite"/>
    </source>
</evidence>